<evidence type="ECO:0000313" key="3">
    <source>
        <dbReference type="Proteomes" id="UP000029492"/>
    </source>
</evidence>
<dbReference type="AlphaFoldDB" id="A0A089NNF2"/>
<dbReference type="STRING" id="693986.MOC_0315"/>
<accession>A0A089NNF2</accession>
<sequence>MTYRGHADALDAAENRAGITARPPPLVDVKVAQELRRARTGGAGRPVRR</sequence>
<dbReference type="KEGG" id="mor:MOC_0315"/>
<protein>
    <submittedName>
        <fullName evidence="2">Protein of unassigned function</fullName>
    </submittedName>
</protein>
<evidence type="ECO:0000256" key="1">
    <source>
        <dbReference type="SAM" id="MobiDB-lite"/>
    </source>
</evidence>
<organism evidence="2 3">
    <name type="scientific">Methylobacterium oryzae CBMB20</name>
    <dbReference type="NCBI Taxonomy" id="693986"/>
    <lineage>
        <taxon>Bacteria</taxon>
        <taxon>Pseudomonadati</taxon>
        <taxon>Pseudomonadota</taxon>
        <taxon>Alphaproteobacteria</taxon>
        <taxon>Hyphomicrobiales</taxon>
        <taxon>Methylobacteriaceae</taxon>
        <taxon>Methylobacterium</taxon>
    </lineage>
</organism>
<keyword evidence="3" id="KW-1185">Reference proteome</keyword>
<gene>
    <name evidence="2" type="ORF">MOC_0315</name>
</gene>
<reference evidence="2 3" key="1">
    <citation type="journal article" date="2014" name="PLoS ONE">
        <title>Genome Information of Methylobacterium oryzae, a Plant-Probiotic Methylotroph in the Phyllosphere.</title>
        <authorList>
            <person name="Kwak M.J."/>
            <person name="Jeong H."/>
            <person name="Madhaiyan M."/>
            <person name="Lee Y."/>
            <person name="Sa T.M."/>
            <person name="Oh T.K."/>
            <person name="Kim J.F."/>
        </authorList>
    </citation>
    <scope>NUCLEOTIDE SEQUENCE [LARGE SCALE GENOMIC DNA]</scope>
    <source>
        <strain evidence="2 3">CBMB20</strain>
    </source>
</reference>
<feature type="region of interest" description="Disordered" evidence="1">
    <location>
        <begin position="1"/>
        <end position="24"/>
    </location>
</feature>
<proteinExistence type="predicted"/>
<dbReference type="HOGENOM" id="CLU_3137603_0_0_5"/>
<name>A0A089NNF2_9HYPH</name>
<dbReference type="EMBL" id="CP003811">
    <property type="protein sequence ID" value="AIQ88070.1"/>
    <property type="molecule type" value="Genomic_DNA"/>
</dbReference>
<evidence type="ECO:0000313" key="2">
    <source>
        <dbReference type="EMBL" id="AIQ88070.1"/>
    </source>
</evidence>
<dbReference type="Proteomes" id="UP000029492">
    <property type="component" value="Chromosome"/>
</dbReference>